<dbReference type="GO" id="GO:0003964">
    <property type="term" value="F:RNA-directed DNA polymerase activity"/>
    <property type="evidence" value="ECO:0007669"/>
    <property type="project" value="UniProtKB-KW"/>
</dbReference>
<name>A0A699KZJ5_TANCI</name>
<gene>
    <name evidence="2" type="ORF">Tci_685668</name>
</gene>
<dbReference type="InterPro" id="IPR041588">
    <property type="entry name" value="Integrase_H2C2"/>
</dbReference>
<evidence type="ECO:0000259" key="1">
    <source>
        <dbReference type="Pfam" id="PF17921"/>
    </source>
</evidence>
<keyword evidence="2" id="KW-0695">RNA-directed DNA polymerase</keyword>
<keyword evidence="2" id="KW-0808">Transferase</keyword>
<reference evidence="2" key="1">
    <citation type="journal article" date="2019" name="Sci. Rep.">
        <title>Draft genome of Tanacetum cinerariifolium, the natural source of mosquito coil.</title>
        <authorList>
            <person name="Yamashiro T."/>
            <person name="Shiraishi A."/>
            <person name="Satake H."/>
            <person name="Nakayama K."/>
        </authorList>
    </citation>
    <scope>NUCLEOTIDE SEQUENCE</scope>
</reference>
<proteinExistence type="predicted"/>
<keyword evidence="2" id="KW-0548">Nucleotidyltransferase</keyword>
<dbReference type="Gene3D" id="1.10.340.70">
    <property type="match status" value="1"/>
</dbReference>
<dbReference type="Pfam" id="PF17921">
    <property type="entry name" value="Integrase_H2C2"/>
    <property type="match status" value="1"/>
</dbReference>
<evidence type="ECO:0000313" key="2">
    <source>
        <dbReference type="EMBL" id="GFB13697.1"/>
    </source>
</evidence>
<sequence length="209" mass="23786">AENLAADHLSILENPHQGDLVGMEMNDKFPHESLNMISLNPHDEPSWFADIANYLDDPYLFRICVDQIIRRCVDGKEAMYILEACHHGPTGGHHGLNYTAKKVFDSSFFWPTIYRDAHDMVTHCDACKLKSRWSGPFTASEVFPYGTVELSQLNGPKFKVNGHRIKHYYGGDIPDTIPYDREDHHACFQSSNHSVSDHFHDFILGNPLS</sequence>
<feature type="non-terminal residue" evidence="2">
    <location>
        <position position="1"/>
    </location>
</feature>
<dbReference type="EMBL" id="BKCJ010560101">
    <property type="protein sequence ID" value="GFB13697.1"/>
    <property type="molecule type" value="Genomic_DNA"/>
</dbReference>
<accession>A0A699KZJ5</accession>
<comment type="caution">
    <text evidence="2">The sequence shown here is derived from an EMBL/GenBank/DDBJ whole genome shotgun (WGS) entry which is preliminary data.</text>
</comment>
<organism evidence="2">
    <name type="scientific">Tanacetum cinerariifolium</name>
    <name type="common">Dalmatian daisy</name>
    <name type="synonym">Chrysanthemum cinerariifolium</name>
    <dbReference type="NCBI Taxonomy" id="118510"/>
    <lineage>
        <taxon>Eukaryota</taxon>
        <taxon>Viridiplantae</taxon>
        <taxon>Streptophyta</taxon>
        <taxon>Embryophyta</taxon>
        <taxon>Tracheophyta</taxon>
        <taxon>Spermatophyta</taxon>
        <taxon>Magnoliopsida</taxon>
        <taxon>eudicotyledons</taxon>
        <taxon>Gunneridae</taxon>
        <taxon>Pentapetalae</taxon>
        <taxon>asterids</taxon>
        <taxon>campanulids</taxon>
        <taxon>Asterales</taxon>
        <taxon>Asteraceae</taxon>
        <taxon>Asteroideae</taxon>
        <taxon>Anthemideae</taxon>
        <taxon>Anthemidinae</taxon>
        <taxon>Tanacetum</taxon>
    </lineage>
</organism>
<feature type="domain" description="Integrase zinc-binding" evidence="1">
    <location>
        <begin position="77"/>
        <end position="129"/>
    </location>
</feature>
<protein>
    <submittedName>
        <fullName evidence="2">Reverse transcriptase domain-containing protein</fullName>
    </submittedName>
</protein>
<dbReference type="AlphaFoldDB" id="A0A699KZJ5"/>